<protein>
    <recommendedName>
        <fullName evidence="3">Metalloprotease</fullName>
    </recommendedName>
</protein>
<dbReference type="OrthoDB" id="6956709at2"/>
<dbReference type="STRING" id="310780.SAMN05216267_1003159"/>
<reference evidence="1 2" key="1">
    <citation type="submission" date="2016-10" db="EMBL/GenBank/DDBJ databases">
        <authorList>
            <person name="de Groot N.N."/>
        </authorList>
    </citation>
    <scope>NUCLEOTIDE SEQUENCE [LARGE SCALE GENOMIC DNA]</scope>
    <source>
        <strain evidence="1 2">CGMCC 4.2026</strain>
    </source>
</reference>
<organism evidence="1 2">
    <name type="scientific">Actinacidiphila rubida</name>
    <dbReference type="NCBI Taxonomy" id="310780"/>
    <lineage>
        <taxon>Bacteria</taxon>
        <taxon>Bacillati</taxon>
        <taxon>Actinomycetota</taxon>
        <taxon>Actinomycetes</taxon>
        <taxon>Kitasatosporales</taxon>
        <taxon>Streptomycetaceae</taxon>
        <taxon>Actinacidiphila</taxon>
    </lineage>
</organism>
<keyword evidence="2" id="KW-1185">Reference proteome</keyword>
<gene>
    <name evidence="1" type="ORF">SAMN05216267_1003159</name>
</gene>
<evidence type="ECO:0000313" key="2">
    <source>
        <dbReference type="Proteomes" id="UP000181951"/>
    </source>
</evidence>
<dbReference type="Proteomes" id="UP000181951">
    <property type="component" value="Unassembled WGS sequence"/>
</dbReference>
<dbReference type="Pfam" id="PF20242">
    <property type="entry name" value="Emfourin"/>
    <property type="match status" value="1"/>
</dbReference>
<proteinExistence type="predicted"/>
<evidence type="ECO:0000313" key="1">
    <source>
        <dbReference type="EMBL" id="SEN27366.1"/>
    </source>
</evidence>
<dbReference type="EMBL" id="FODD01000003">
    <property type="protein sequence ID" value="SEN27366.1"/>
    <property type="molecule type" value="Genomic_DNA"/>
</dbReference>
<dbReference type="RefSeq" id="WP_075016226.1">
    <property type="nucleotide sequence ID" value="NZ_FODD01000003.1"/>
</dbReference>
<accession>A0A1H8F7A1</accession>
<sequence length="86" mass="9015">MRIEVVRSGGFSGIPAHAALDTAGRPDAGHLHALAEAALAPGPPQAPTPDGYSYDITVDARTVHCADPQLTHPQRELIRLLLDEGA</sequence>
<dbReference type="InterPro" id="IPR049457">
    <property type="entry name" value="Emfourin"/>
</dbReference>
<name>A0A1H8F7A1_9ACTN</name>
<evidence type="ECO:0008006" key="3">
    <source>
        <dbReference type="Google" id="ProtNLM"/>
    </source>
</evidence>
<dbReference type="AlphaFoldDB" id="A0A1H8F7A1"/>